<protein>
    <submittedName>
        <fullName evidence="1">Uncharacterized protein</fullName>
    </submittedName>
</protein>
<keyword evidence="2" id="KW-1185">Reference proteome</keyword>
<sequence length="659" mass="78904">MIQNKNNNHTSNFSLFTNEELQYQSNIQEINFLTEKYSILENENKLISSTEKSFLYIINYSFNLSKEKKNLPKDIEALFLNNIFFKEQINDFLNKKLNNLINDNDNIHFINEINLIIFITSIGTDKNIINISNEYDLESLSEIFRFYENHLKNLFFTNKKLFFSTFNLYIILLKTLIQLIASYSINLIKKSDIFEIIELMTETINIVKFTIELDDYELCKINNLQGKYLYYFSHLENISLENDDLDNYFKNYLLCLEKQEDGFTLSSNNNFGYEKDIDKDLEFFKFRNYASILLLKMIKELKNKNIDYYKNEYFQKIVKTYYKKFSIDENEKIANSIEEFEKILIKSFLYNYNFSSSSTKDYTYQEIINDFILSNKNFDNKNLETIYRILFFVSEIKSYTFIHIAQILVDSNVIKNDYLEFFKLSIFNLFIKEFLNKKLDDNLDELFSKIASYTLQNSFNSHLLSICSKIYLNLSLLYSSNNLYIKKSKDFYVIFLFLSGKYSNNKIYEKSKDAIIKNLQITNENELTKEFLLKKEKELSYFFDLLENKSLNENKDFDEIIKSLVSMFEEKFFHGLCRISITQDDEINILGNELKKEILNINSEFKINFLIPKSNENNFYTIFCYHKSLITTRISRIIEIFNQKKVKFYLDDDEIELNY</sequence>
<dbReference type="RefSeq" id="WP_129013304.1">
    <property type="nucleotide sequence ID" value="NZ_CBCSEI010000007.1"/>
</dbReference>
<comment type="caution">
    <text evidence="1">The sequence shown here is derived from an EMBL/GenBank/DDBJ whole genome shotgun (WGS) entry which is preliminary data.</text>
</comment>
<reference evidence="1 2" key="1">
    <citation type="submission" date="2017-09" db="EMBL/GenBank/DDBJ databases">
        <title>Genomics of the genus Arcobacter.</title>
        <authorList>
            <person name="Perez-Cataluna A."/>
            <person name="Figueras M.J."/>
            <person name="Salas-Masso N."/>
        </authorList>
    </citation>
    <scope>NUCLEOTIDE SEQUENCE [LARGE SCALE GENOMIC DNA]</scope>
    <source>
        <strain evidence="1 2">CECT 7834</strain>
    </source>
</reference>
<evidence type="ECO:0000313" key="1">
    <source>
        <dbReference type="EMBL" id="RXI41630.1"/>
    </source>
</evidence>
<dbReference type="EMBL" id="NXII01000006">
    <property type="protein sequence ID" value="RXI41630.1"/>
    <property type="molecule type" value="Genomic_DNA"/>
</dbReference>
<gene>
    <name evidence="1" type="ORF">CP963_05855</name>
</gene>
<dbReference type="Proteomes" id="UP000290378">
    <property type="component" value="Unassembled WGS sequence"/>
</dbReference>
<dbReference type="AlphaFoldDB" id="A0A6M8NK31"/>
<accession>A0A6M8NK31</accession>
<proteinExistence type="predicted"/>
<organism evidence="1 2">
    <name type="scientific">Arcobacter cloacae</name>
    <dbReference type="NCBI Taxonomy" id="1054034"/>
    <lineage>
        <taxon>Bacteria</taxon>
        <taxon>Pseudomonadati</taxon>
        <taxon>Campylobacterota</taxon>
        <taxon>Epsilonproteobacteria</taxon>
        <taxon>Campylobacterales</taxon>
        <taxon>Arcobacteraceae</taxon>
        <taxon>Arcobacter</taxon>
    </lineage>
</organism>
<name>A0A6M8NK31_9BACT</name>
<evidence type="ECO:0000313" key="2">
    <source>
        <dbReference type="Proteomes" id="UP000290378"/>
    </source>
</evidence>